<dbReference type="STRING" id="1137138.A0A067P1Y1"/>
<dbReference type="HOGENOM" id="CLU_547597_0_0_1"/>
<organism evidence="1 2">
    <name type="scientific">Pleurotus ostreatus (strain PC15)</name>
    <name type="common">Oyster mushroom</name>
    <dbReference type="NCBI Taxonomy" id="1137138"/>
    <lineage>
        <taxon>Eukaryota</taxon>
        <taxon>Fungi</taxon>
        <taxon>Dikarya</taxon>
        <taxon>Basidiomycota</taxon>
        <taxon>Agaricomycotina</taxon>
        <taxon>Agaricomycetes</taxon>
        <taxon>Agaricomycetidae</taxon>
        <taxon>Agaricales</taxon>
        <taxon>Pleurotineae</taxon>
        <taxon>Pleurotaceae</taxon>
        <taxon>Pleurotus</taxon>
    </lineage>
</organism>
<dbReference type="VEuPathDB" id="FungiDB:PLEOSDRAFT_1103865"/>
<reference evidence="2" key="1">
    <citation type="journal article" date="2014" name="Proc. Natl. Acad. Sci. U.S.A.">
        <title>Extensive sampling of basidiomycete genomes demonstrates inadequacy of the white-rot/brown-rot paradigm for wood decay fungi.</title>
        <authorList>
            <person name="Riley R."/>
            <person name="Salamov A.A."/>
            <person name="Brown D.W."/>
            <person name="Nagy L.G."/>
            <person name="Floudas D."/>
            <person name="Held B.W."/>
            <person name="Levasseur A."/>
            <person name="Lombard V."/>
            <person name="Morin E."/>
            <person name="Otillar R."/>
            <person name="Lindquist E.A."/>
            <person name="Sun H."/>
            <person name="LaButti K.M."/>
            <person name="Schmutz J."/>
            <person name="Jabbour D."/>
            <person name="Luo H."/>
            <person name="Baker S.E."/>
            <person name="Pisabarro A.G."/>
            <person name="Walton J.D."/>
            <person name="Blanchette R.A."/>
            <person name="Henrissat B."/>
            <person name="Martin F."/>
            <person name="Cullen D."/>
            <person name="Hibbett D.S."/>
            <person name="Grigoriev I.V."/>
        </authorList>
    </citation>
    <scope>NUCLEOTIDE SEQUENCE [LARGE SCALE GENOMIC DNA]</scope>
    <source>
        <strain evidence="2">PC15</strain>
    </source>
</reference>
<name>A0A067P1Y1_PLEO1</name>
<accession>A0A067P1Y1</accession>
<dbReference type="OrthoDB" id="2941819at2759"/>
<protein>
    <submittedName>
        <fullName evidence="1">Uncharacterized protein</fullName>
    </submittedName>
</protein>
<dbReference type="EMBL" id="KL198007">
    <property type="protein sequence ID" value="KDQ29851.1"/>
    <property type="molecule type" value="Genomic_DNA"/>
</dbReference>
<gene>
    <name evidence="1" type="ORF">PLEOSDRAFT_1103865</name>
</gene>
<dbReference type="Gene3D" id="3.80.10.10">
    <property type="entry name" value="Ribonuclease Inhibitor"/>
    <property type="match status" value="1"/>
</dbReference>
<dbReference type="SUPFAM" id="SSF52047">
    <property type="entry name" value="RNI-like"/>
    <property type="match status" value="1"/>
</dbReference>
<dbReference type="Proteomes" id="UP000027073">
    <property type="component" value="Unassembled WGS sequence"/>
</dbReference>
<sequence length="498" mass="55573">MDPPAKTVHCLPVEILSLIFKLAVNRHIESPMPQLHIKHKCKKRPKEARDPTLLYITHVCALWRATAINDSSLWTHIDFSSPQRTLVFLERARASPLRVALTTPQLSSRFVEATGLFCGTTNIQGLKLDVDFRTISSTVAHMQKASFRAPRLRMLSICSAECFYDVEAALTFFMETVPELQMLKLMHCKITWPSANFDSLRQLHIIHSPIMCSIRDFADLLGQMPNLTHLEVNASLPRTASHLYYPQKQTSNLESLEYLCVGDAAQAIARFICSVQLPKIIDLSLAAIANESPQPHVFAIARRLADLYGPASSSDLVKMHLIESPGRLRVQLQGSSCQVPTAELVILANRPLYPLLVPVTEIMAIPQLSYFCCDISSFSAEDWLLSFGYLENLRKIQLPRNGLTSLMVALFLMRNTDGNTSGISFPALQIIVVAKDQRRTTSTSNSAALVPQTLSYRATKSSAPISLVCQRVSDSDPFLDYLKTENVPHVELPYVLTV</sequence>
<evidence type="ECO:0000313" key="2">
    <source>
        <dbReference type="Proteomes" id="UP000027073"/>
    </source>
</evidence>
<dbReference type="AlphaFoldDB" id="A0A067P1Y1"/>
<dbReference type="InParanoid" id="A0A067P1Y1"/>
<evidence type="ECO:0000313" key="1">
    <source>
        <dbReference type="EMBL" id="KDQ29851.1"/>
    </source>
</evidence>
<dbReference type="InterPro" id="IPR032675">
    <property type="entry name" value="LRR_dom_sf"/>
</dbReference>
<dbReference type="Gene3D" id="1.20.1280.50">
    <property type="match status" value="1"/>
</dbReference>
<proteinExistence type="predicted"/>